<organism evidence="2 3">
    <name type="scientific">[Eubacterium] hominis</name>
    <dbReference type="NCBI Taxonomy" id="2764325"/>
    <lineage>
        <taxon>Bacteria</taxon>
        <taxon>Bacillati</taxon>
        <taxon>Bacillota</taxon>
        <taxon>Erysipelotrichia</taxon>
        <taxon>Erysipelotrichales</taxon>
        <taxon>Erysipelotrichaceae</taxon>
        <taxon>Amedibacillus</taxon>
    </lineage>
</organism>
<keyword evidence="1" id="KW-0472">Membrane</keyword>
<evidence type="ECO:0000313" key="3">
    <source>
        <dbReference type="Proteomes" id="UP000515856"/>
    </source>
</evidence>
<dbReference type="AlphaFoldDB" id="A0A7G9GU68"/>
<feature type="transmembrane region" description="Helical" evidence="1">
    <location>
        <begin position="7"/>
        <end position="26"/>
    </location>
</feature>
<dbReference type="RefSeq" id="WP_158552214.1">
    <property type="nucleotide sequence ID" value="NZ_CP060636.1"/>
</dbReference>
<reference evidence="2 3" key="1">
    <citation type="submission" date="2020-08" db="EMBL/GenBank/DDBJ databases">
        <authorList>
            <person name="Liu C."/>
            <person name="Sun Q."/>
        </authorList>
    </citation>
    <scope>NUCLEOTIDE SEQUENCE [LARGE SCALE GENOMIC DNA]</scope>
    <source>
        <strain evidence="2 3">NSJ-61</strain>
    </source>
</reference>
<accession>A0A7G9GU68</accession>
<name>A0A7G9GU68_9FIRM</name>
<keyword evidence="1" id="KW-1133">Transmembrane helix</keyword>
<keyword evidence="1" id="KW-0812">Transmembrane</keyword>
<sequence>MMESNIVKNIVMAILFFVFLGMIIVGQKTVSLGNLGMELLGLAGLLVELYIYNKKYK</sequence>
<dbReference type="Proteomes" id="UP000515856">
    <property type="component" value="Chromosome"/>
</dbReference>
<keyword evidence="3" id="KW-1185">Reference proteome</keyword>
<gene>
    <name evidence="2" type="ORF">H9Q80_11450</name>
</gene>
<protein>
    <submittedName>
        <fullName evidence="2">Uncharacterized protein</fullName>
    </submittedName>
</protein>
<evidence type="ECO:0000313" key="2">
    <source>
        <dbReference type="EMBL" id="QNM14350.1"/>
    </source>
</evidence>
<feature type="transmembrane region" description="Helical" evidence="1">
    <location>
        <begin position="32"/>
        <end position="52"/>
    </location>
</feature>
<dbReference type="EMBL" id="CP060636">
    <property type="protein sequence ID" value="QNM14350.1"/>
    <property type="molecule type" value="Genomic_DNA"/>
</dbReference>
<proteinExistence type="predicted"/>
<dbReference type="InterPro" id="IPR054198">
    <property type="entry name" value="DUF6903"/>
</dbReference>
<evidence type="ECO:0000256" key="1">
    <source>
        <dbReference type="SAM" id="Phobius"/>
    </source>
</evidence>
<dbReference type="Pfam" id="PF21844">
    <property type="entry name" value="DUF6903"/>
    <property type="match status" value="1"/>
</dbReference>
<dbReference type="KEGG" id="ehn:H9Q80_11450"/>